<protein>
    <submittedName>
        <fullName evidence="7">Uncharacterized protein</fullName>
    </submittedName>
</protein>
<comment type="subcellular location">
    <subcellularLocation>
        <location evidence="1">Membrane</location>
        <topology evidence="1">Multi-pass membrane protein</topology>
    </subcellularLocation>
</comment>
<reference evidence="7" key="1">
    <citation type="journal article" date="2020" name="bioRxiv">
        <title>Whole genome comparisons of ergot fungi reveals the divergence and evolution of species within the genus Claviceps are the result of varying mechanisms driving genome evolution and host range expansion.</title>
        <authorList>
            <person name="Wyka S.A."/>
            <person name="Mondo S.J."/>
            <person name="Liu M."/>
            <person name="Dettman J."/>
            <person name="Nalam V."/>
            <person name="Broders K.D."/>
        </authorList>
    </citation>
    <scope>NUCLEOTIDE SEQUENCE</scope>
    <source>
        <strain evidence="7">CCC 1102</strain>
    </source>
</reference>
<gene>
    <name evidence="7" type="ORF">E4U56_004111</name>
</gene>
<evidence type="ECO:0000313" key="8">
    <source>
        <dbReference type="Proteomes" id="UP000784919"/>
    </source>
</evidence>
<evidence type="ECO:0000256" key="2">
    <source>
        <dbReference type="ARBA" id="ARBA00009877"/>
    </source>
</evidence>
<keyword evidence="5 6" id="KW-0472">Membrane</keyword>
<evidence type="ECO:0000256" key="3">
    <source>
        <dbReference type="ARBA" id="ARBA00022692"/>
    </source>
</evidence>
<evidence type="ECO:0000256" key="4">
    <source>
        <dbReference type="ARBA" id="ARBA00022989"/>
    </source>
</evidence>
<evidence type="ECO:0000313" key="7">
    <source>
        <dbReference type="EMBL" id="KAG5960878.1"/>
    </source>
</evidence>
<dbReference type="GO" id="GO:0033617">
    <property type="term" value="P:mitochondrial respiratory chain complex IV assembly"/>
    <property type="evidence" value="ECO:0007669"/>
    <property type="project" value="TreeGrafter"/>
</dbReference>
<evidence type="ECO:0000256" key="5">
    <source>
        <dbReference type="ARBA" id="ARBA00023136"/>
    </source>
</evidence>
<evidence type="ECO:0000256" key="1">
    <source>
        <dbReference type="ARBA" id="ARBA00004141"/>
    </source>
</evidence>
<comment type="caution">
    <text evidence="7">The sequence shown here is derived from an EMBL/GenBank/DDBJ whole genome shotgun (WGS) entry which is preliminary data.</text>
</comment>
<feature type="transmembrane region" description="Helical" evidence="6">
    <location>
        <begin position="59"/>
        <end position="78"/>
    </location>
</feature>
<sequence>MPLAYRSASRIVSLARTRPHLLPSLSTPSTKRHIHLEGFGDLVNLTANAISSIHYSGGIPWWATIPLVGVAINVVWRYPAQRYVRYVMNKQAELEPLVTAWNVRHTHNSFFSHKLPAVNPEEPGRGHWKNIEERSQRLWARDAIAIMRLTRKSKRRIYKNFGVQGWKKLPSFLSIVPLVLVSEALRRLCGAPITFISHWTGLASTNTQAGALLDTSGLFDQTLEQGGCLWFVDLTAMDSYHILPAICSALMAKSAWGQYSRAQIWELLRGRKRDEVFSAHHHPIMRGIMRVLLLTPMFPFLVAELPSAVFLYWITLSSLHIVNDTFLRKIMPTRPSKLTMPRFRVGDHIFLKCPKK</sequence>
<dbReference type="PANTHER" id="PTHR12428:SF65">
    <property type="entry name" value="CYTOCHROME C OXIDASE ASSEMBLY PROTEIN COX18, MITOCHONDRIAL"/>
    <property type="match status" value="1"/>
</dbReference>
<dbReference type="AlphaFoldDB" id="A0A9P7MNZ4"/>
<comment type="similarity">
    <text evidence="2">Belongs to the OXA1/ALB3/YidC family.</text>
</comment>
<dbReference type="InterPro" id="IPR001708">
    <property type="entry name" value="YidC/ALB3/OXA1/COX18"/>
</dbReference>
<dbReference type="EMBL" id="SRPS01000268">
    <property type="protein sequence ID" value="KAG5960878.1"/>
    <property type="molecule type" value="Genomic_DNA"/>
</dbReference>
<dbReference type="Proteomes" id="UP000784919">
    <property type="component" value="Unassembled WGS sequence"/>
</dbReference>
<dbReference type="GO" id="GO:0032977">
    <property type="term" value="F:membrane insertase activity"/>
    <property type="evidence" value="ECO:0007669"/>
    <property type="project" value="InterPro"/>
</dbReference>
<evidence type="ECO:0000256" key="6">
    <source>
        <dbReference type="SAM" id="Phobius"/>
    </source>
</evidence>
<dbReference type="GO" id="GO:0005743">
    <property type="term" value="C:mitochondrial inner membrane"/>
    <property type="evidence" value="ECO:0007669"/>
    <property type="project" value="TreeGrafter"/>
</dbReference>
<dbReference type="GO" id="GO:0032979">
    <property type="term" value="P:protein insertion into mitochondrial inner membrane from matrix"/>
    <property type="evidence" value="ECO:0007669"/>
    <property type="project" value="TreeGrafter"/>
</dbReference>
<dbReference type="OrthoDB" id="2148490at2759"/>
<dbReference type="PANTHER" id="PTHR12428">
    <property type="entry name" value="OXA1"/>
    <property type="match status" value="1"/>
</dbReference>
<name>A0A9P7MNZ4_9HYPO</name>
<keyword evidence="4 6" id="KW-1133">Transmembrane helix</keyword>
<accession>A0A9P7MNZ4</accession>
<organism evidence="7 8">
    <name type="scientific">Claviceps arundinis</name>
    <dbReference type="NCBI Taxonomy" id="1623583"/>
    <lineage>
        <taxon>Eukaryota</taxon>
        <taxon>Fungi</taxon>
        <taxon>Dikarya</taxon>
        <taxon>Ascomycota</taxon>
        <taxon>Pezizomycotina</taxon>
        <taxon>Sordariomycetes</taxon>
        <taxon>Hypocreomycetidae</taxon>
        <taxon>Hypocreales</taxon>
        <taxon>Clavicipitaceae</taxon>
        <taxon>Claviceps</taxon>
    </lineage>
</organism>
<keyword evidence="3 6" id="KW-0812">Transmembrane</keyword>
<feature type="transmembrane region" description="Helical" evidence="6">
    <location>
        <begin position="291"/>
        <end position="314"/>
    </location>
</feature>
<proteinExistence type="inferred from homology"/>